<sequence length="456" mass="50077">MTAQQIYHDRAWLKERLQRHFSELFRLATPTVLMRIGILGLGMVDTAMVGHYATQHLAWLNLANQSVIMFSLVVGIGLVSGIIVYTSNAYGTDDFIGAGKVWRRSVPFSALIGLILIGVAWPAEYWLTLLGQTPENAATSGHLVQILALGMPGHMLFITCTMFMEGVKRAEVGFYLMLFANIINVALNYMLIFGHFGMPEMGAEGSAWASTAVRWVMAITALIYVWNAPSLRKFAVRSPHGQAWNEWSDQRQIGYASGVSLAAEVIAFAALAVFAGWLGTVPLAAHGVASQMLGLPLMISIGIGFATTVRVGIAFSRRDKADILLAGCVGIFLNLVFAGILGLVIYFQNAEILAIFTKDSRIIEILLPIALIYAVGMVFDASQMVASLVLRGLKETWWPTYLQSFSFILVMLPFSYLLAFKADMGLKGLIMGMLIGVIVAFALQIARFWILMRRSF</sequence>
<dbReference type="EMBL" id="JBHRSL010000001">
    <property type="protein sequence ID" value="MFC3050529.1"/>
    <property type="molecule type" value="Genomic_DNA"/>
</dbReference>
<feature type="transmembrane region" description="Helical" evidence="10">
    <location>
        <begin position="212"/>
        <end position="232"/>
    </location>
</feature>
<comment type="caution">
    <text evidence="11">The sequence shown here is derived from an EMBL/GenBank/DDBJ whole genome shotgun (WGS) entry which is preliminary data.</text>
</comment>
<evidence type="ECO:0000256" key="2">
    <source>
        <dbReference type="ARBA" id="ARBA00022448"/>
    </source>
</evidence>
<evidence type="ECO:0000256" key="9">
    <source>
        <dbReference type="ARBA" id="ARBA00031636"/>
    </source>
</evidence>
<evidence type="ECO:0000313" key="11">
    <source>
        <dbReference type="EMBL" id="MFC3050529.1"/>
    </source>
</evidence>
<gene>
    <name evidence="11" type="ORF">ACFOKA_01280</name>
</gene>
<feature type="transmembrane region" description="Helical" evidence="10">
    <location>
        <begin position="24"/>
        <end position="44"/>
    </location>
</feature>
<keyword evidence="5 10" id="KW-0812">Transmembrane</keyword>
<dbReference type="PIRSF" id="PIRSF006603">
    <property type="entry name" value="DinF"/>
    <property type="match status" value="1"/>
</dbReference>
<feature type="transmembrane region" description="Helical" evidence="10">
    <location>
        <begin position="143"/>
        <end position="160"/>
    </location>
</feature>
<dbReference type="PANTHER" id="PTHR43298">
    <property type="entry name" value="MULTIDRUG RESISTANCE PROTEIN NORM-RELATED"/>
    <property type="match status" value="1"/>
</dbReference>
<feature type="transmembrane region" description="Helical" evidence="10">
    <location>
        <begin position="428"/>
        <end position="450"/>
    </location>
</feature>
<keyword evidence="8 10" id="KW-0472">Membrane</keyword>
<feature type="transmembrane region" description="Helical" evidence="10">
    <location>
        <begin position="402"/>
        <end position="422"/>
    </location>
</feature>
<dbReference type="InterPro" id="IPR002528">
    <property type="entry name" value="MATE_fam"/>
</dbReference>
<evidence type="ECO:0000256" key="5">
    <source>
        <dbReference type="ARBA" id="ARBA00022692"/>
    </source>
</evidence>
<accession>A0ABV7D0J1</accession>
<feature type="transmembrane region" description="Helical" evidence="10">
    <location>
        <begin position="172"/>
        <end position="192"/>
    </location>
</feature>
<dbReference type="PANTHER" id="PTHR43298:SF2">
    <property type="entry name" value="FMN_FAD EXPORTER YEEO-RELATED"/>
    <property type="match status" value="1"/>
</dbReference>
<feature type="transmembrane region" description="Helical" evidence="10">
    <location>
        <begin position="297"/>
        <end position="316"/>
    </location>
</feature>
<feature type="transmembrane region" description="Helical" evidence="10">
    <location>
        <begin position="106"/>
        <end position="123"/>
    </location>
</feature>
<keyword evidence="2" id="KW-0813">Transport</keyword>
<keyword evidence="3" id="KW-0050">Antiport</keyword>
<evidence type="ECO:0000256" key="7">
    <source>
        <dbReference type="ARBA" id="ARBA00023065"/>
    </source>
</evidence>
<dbReference type="InterPro" id="IPR048279">
    <property type="entry name" value="MdtK-like"/>
</dbReference>
<protein>
    <recommendedName>
        <fullName evidence="9">Multidrug-efflux transporter</fullName>
    </recommendedName>
</protein>
<keyword evidence="4" id="KW-1003">Cell membrane</keyword>
<comment type="subcellular location">
    <subcellularLocation>
        <location evidence="1">Cell inner membrane</location>
        <topology evidence="1">Multi-pass membrane protein</topology>
    </subcellularLocation>
</comment>
<evidence type="ECO:0000313" key="12">
    <source>
        <dbReference type="Proteomes" id="UP001595444"/>
    </source>
</evidence>
<dbReference type="Proteomes" id="UP001595444">
    <property type="component" value="Unassembled WGS sequence"/>
</dbReference>
<evidence type="ECO:0000256" key="8">
    <source>
        <dbReference type="ARBA" id="ARBA00023136"/>
    </source>
</evidence>
<dbReference type="NCBIfam" id="TIGR00797">
    <property type="entry name" value="matE"/>
    <property type="match status" value="1"/>
</dbReference>
<reference evidence="12" key="1">
    <citation type="journal article" date="2019" name="Int. J. Syst. Evol. Microbiol.">
        <title>The Global Catalogue of Microorganisms (GCM) 10K type strain sequencing project: providing services to taxonomists for standard genome sequencing and annotation.</title>
        <authorList>
            <consortium name="The Broad Institute Genomics Platform"/>
            <consortium name="The Broad Institute Genome Sequencing Center for Infectious Disease"/>
            <person name="Wu L."/>
            <person name="Ma J."/>
        </authorList>
    </citation>
    <scope>NUCLEOTIDE SEQUENCE [LARGE SCALE GENOMIC DNA]</scope>
    <source>
        <strain evidence="12">KCTC 62164</strain>
    </source>
</reference>
<evidence type="ECO:0000256" key="6">
    <source>
        <dbReference type="ARBA" id="ARBA00022989"/>
    </source>
</evidence>
<evidence type="ECO:0000256" key="1">
    <source>
        <dbReference type="ARBA" id="ARBA00004429"/>
    </source>
</evidence>
<keyword evidence="6 10" id="KW-1133">Transmembrane helix</keyword>
<feature type="transmembrane region" description="Helical" evidence="10">
    <location>
        <begin position="64"/>
        <end position="85"/>
    </location>
</feature>
<evidence type="ECO:0000256" key="4">
    <source>
        <dbReference type="ARBA" id="ARBA00022475"/>
    </source>
</evidence>
<name>A0ABV7D0J1_9PROT</name>
<evidence type="ECO:0000256" key="10">
    <source>
        <dbReference type="SAM" id="Phobius"/>
    </source>
</evidence>
<feature type="transmembrane region" description="Helical" evidence="10">
    <location>
        <begin position="323"/>
        <end position="345"/>
    </location>
</feature>
<evidence type="ECO:0000256" key="3">
    <source>
        <dbReference type="ARBA" id="ARBA00022449"/>
    </source>
</evidence>
<organism evidence="11 12">
    <name type="scientific">Kordiimonas pumila</name>
    <dbReference type="NCBI Taxonomy" id="2161677"/>
    <lineage>
        <taxon>Bacteria</taxon>
        <taxon>Pseudomonadati</taxon>
        <taxon>Pseudomonadota</taxon>
        <taxon>Alphaproteobacteria</taxon>
        <taxon>Kordiimonadales</taxon>
        <taxon>Kordiimonadaceae</taxon>
        <taxon>Kordiimonas</taxon>
    </lineage>
</organism>
<proteinExistence type="predicted"/>
<dbReference type="InterPro" id="IPR050222">
    <property type="entry name" value="MATE_MdtK"/>
</dbReference>
<dbReference type="CDD" id="cd13131">
    <property type="entry name" value="MATE_NorM_like"/>
    <property type="match status" value="1"/>
</dbReference>
<feature type="transmembrane region" description="Helical" evidence="10">
    <location>
        <begin position="365"/>
        <end position="390"/>
    </location>
</feature>
<dbReference type="Pfam" id="PF01554">
    <property type="entry name" value="MatE"/>
    <property type="match status" value="2"/>
</dbReference>
<keyword evidence="12" id="KW-1185">Reference proteome</keyword>
<dbReference type="RefSeq" id="WP_194214906.1">
    <property type="nucleotide sequence ID" value="NZ_CP061205.1"/>
</dbReference>
<keyword evidence="7" id="KW-0406">Ion transport</keyword>
<feature type="transmembrane region" description="Helical" evidence="10">
    <location>
        <begin position="253"/>
        <end position="277"/>
    </location>
</feature>